<name>A0ABM1QXY6_CAMSA</name>
<evidence type="ECO:0000256" key="1">
    <source>
        <dbReference type="SAM" id="MobiDB-lite"/>
    </source>
</evidence>
<dbReference type="Proteomes" id="UP000694864">
    <property type="component" value="Chromosome 14"/>
</dbReference>
<gene>
    <name evidence="3" type="primary">LOC109128893</name>
</gene>
<dbReference type="GeneID" id="109128893"/>
<reference evidence="3" key="2">
    <citation type="submission" date="2025-08" db="UniProtKB">
        <authorList>
            <consortium name="RefSeq"/>
        </authorList>
    </citation>
    <scope>IDENTIFICATION</scope>
    <source>
        <tissue evidence="3">Leaf</tissue>
    </source>
</reference>
<keyword evidence="2" id="KW-1185">Reference proteome</keyword>
<sequence length="116" mass="12737">MLKTFPQPCDASSSLKTVYLVLVMETSAMKTIFLVLSLSLCLFLSSLHEGSCQDDGSGLSTLDLIERDYQDSVNALQGKKDEDQSAKIQSENQKNNTVTDKNTISLSLSDESKVRV</sequence>
<organism evidence="2 3">
    <name type="scientific">Camelina sativa</name>
    <name type="common">False flax</name>
    <name type="synonym">Myagrum sativum</name>
    <dbReference type="NCBI Taxonomy" id="90675"/>
    <lineage>
        <taxon>Eukaryota</taxon>
        <taxon>Viridiplantae</taxon>
        <taxon>Streptophyta</taxon>
        <taxon>Embryophyta</taxon>
        <taxon>Tracheophyta</taxon>
        <taxon>Spermatophyta</taxon>
        <taxon>Magnoliopsida</taxon>
        <taxon>eudicotyledons</taxon>
        <taxon>Gunneridae</taxon>
        <taxon>Pentapetalae</taxon>
        <taxon>rosids</taxon>
        <taxon>malvids</taxon>
        <taxon>Brassicales</taxon>
        <taxon>Brassicaceae</taxon>
        <taxon>Camelineae</taxon>
        <taxon>Camelina</taxon>
    </lineage>
</organism>
<protein>
    <submittedName>
        <fullName evidence="3">TSK-associating protein 1-like</fullName>
    </submittedName>
</protein>
<evidence type="ECO:0000313" key="2">
    <source>
        <dbReference type="Proteomes" id="UP000694864"/>
    </source>
</evidence>
<feature type="compositionally biased region" description="Polar residues" evidence="1">
    <location>
        <begin position="86"/>
        <end position="102"/>
    </location>
</feature>
<reference evidence="2" key="1">
    <citation type="journal article" date="2014" name="Nat. Commun.">
        <title>The emerging biofuel crop Camelina sativa retains a highly undifferentiated hexaploid genome structure.</title>
        <authorList>
            <person name="Kagale S."/>
            <person name="Koh C."/>
            <person name="Nixon J."/>
            <person name="Bollina V."/>
            <person name="Clarke W.E."/>
            <person name="Tuteja R."/>
            <person name="Spillane C."/>
            <person name="Robinson S.J."/>
            <person name="Links M.G."/>
            <person name="Clarke C."/>
            <person name="Higgins E.E."/>
            <person name="Huebert T."/>
            <person name="Sharpe A.G."/>
            <person name="Parkin I.A."/>
        </authorList>
    </citation>
    <scope>NUCLEOTIDE SEQUENCE [LARGE SCALE GENOMIC DNA]</scope>
    <source>
        <strain evidence="2">cv. DH55</strain>
    </source>
</reference>
<proteinExistence type="predicted"/>
<accession>A0ABM1QXY6</accession>
<dbReference type="RefSeq" id="XP_019091624.1">
    <property type="nucleotide sequence ID" value="XM_019236079.1"/>
</dbReference>
<feature type="region of interest" description="Disordered" evidence="1">
    <location>
        <begin position="77"/>
        <end position="102"/>
    </location>
</feature>
<evidence type="ECO:0000313" key="3">
    <source>
        <dbReference type="RefSeq" id="XP_019091624.1"/>
    </source>
</evidence>